<dbReference type="GO" id="GO:0071555">
    <property type="term" value="P:cell wall organization"/>
    <property type="evidence" value="ECO:0007669"/>
    <property type="project" value="TreeGrafter"/>
</dbReference>
<sequence length="91" mass="10057">LQNVVANGTGKVAKVDGYSMGGKTGTAQMYDETTHLRKRGCYLVSFIGCVPAQDPQLVIYTVIDQPNVQDQPHSNYAQNLTREILKEVLPY</sequence>
<dbReference type="Proteomes" id="UP000653002">
    <property type="component" value="Unassembled WGS sequence"/>
</dbReference>
<accession>A0A8I0HAU4</accession>
<protein>
    <submittedName>
        <fullName evidence="4">Peptidoglycan glycosyltransferase</fullName>
    </submittedName>
</protein>
<dbReference type="PANTHER" id="PTHR30627:SF1">
    <property type="entry name" value="PEPTIDOGLYCAN D,D-TRANSPEPTIDASE FTSI"/>
    <property type="match status" value="1"/>
</dbReference>
<evidence type="ECO:0000313" key="5">
    <source>
        <dbReference type="Proteomes" id="UP000653002"/>
    </source>
</evidence>
<gene>
    <name evidence="4" type="ORF">GUH15_20880</name>
</gene>
<dbReference type="PANTHER" id="PTHR30627">
    <property type="entry name" value="PEPTIDOGLYCAN D,D-TRANSPEPTIDASE"/>
    <property type="match status" value="1"/>
</dbReference>
<dbReference type="EMBL" id="JAABFR010001502">
    <property type="protein sequence ID" value="MBD4338460.1"/>
    <property type="molecule type" value="Genomic_DNA"/>
</dbReference>
<proteinExistence type="predicted"/>
<feature type="non-terminal residue" evidence="4">
    <location>
        <position position="91"/>
    </location>
</feature>
<dbReference type="InterPro" id="IPR001460">
    <property type="entry name" value="PCN-bd_Tpept"/>
</dbReference>
<dbReference type="InterPro" id="IPR050515">
    <property type="entry name" value="Beta-lactam/transpept"/>
</dbReference>
<dbReference type="AlphaFoldDB" id="A0A8I0HAU4"/>
<dbReference type="Pfam" id="PF00905">
    <property type="entry name" value="Transpeptidase"/>
    <property type="match status" value="1"/>
</dbReference>
<feature type="domain" description="Penicillin-binding protein transpeptidase" evidence="3">
    <location>
        <begin position="1"/>
        <end position="86"/>
    </location>
</feature>
<keyword evidence="4" id="KW-0808">Transferase</keyword>
<dbReference type="GO" id="GO:0008658">
    <property type="term" value="F:penicillin binding"/>
    <property type="evidence" value="ECO:0007669"/>
    <property type="project" value="InterPro"/>
</dbReference>
<evidence type="ECO:0000256" key="1">
    <source>
        <dbReference type="ARBA" id="ARBA00004370"/>
    </source>
</evidence>
<evidence type="ECO:0000313" key="4">
    <source>
        <dbReference type="EMBL" id="MBD4338460.1"/>
    </source>
</evidence>
<evidence type="ECO:0000256" key="2">
    <source>
        <dbReference type="ARBA" id="ARBA00023136"/>
    </source>
</evidence>
<dbReference type="Gene3D" id="3.30.450.330">
    <property type="match status" value="1"/>
</dbReference>
<comment type="caution">
    <text evidence="4">The sequence shown here is derived from an EMBL/GenBank/DDBJ whole genome shotgun (WGS) entry which is preliminary data.</text>
</comment>
<name>A0A8I0HAU4_XANCI</name>
<dbReference type="GO" id="GO:0005886">
    <property type="term" value="C:plasma membrane"/>
    <property type="evidence" value="ECO:0007669"/>
    <property type="project" value="TreeGrafter"/>
</dbReference>
<dbReference type="InterPro" id="IPR012338">
    <property type="entry name" value="Beta-lactam/transpept-like"/>
</dbReference>
<feature type="non-terminal residue" evidence="4">
    <location>
        <position position="1"/>
    </location>
</feature>
<reference evidence="4" key="1">
    <citation type="submission" date="2020-01" db="EMBL/GenBank/DDBJ databases">
        <authorList>
            <person name="Richard D."/>
        </authorList>
    </citation>
    <scope>NUCLEOTIDE SEQUENCE</scope>
    <source>
        <strain evidence="4">JP541</strain>
    </source>
</reference>
<evidence type="ECO:0000259" key="3">
    <source>
        <dbReference type="Pfam" id="PF00905"/>
    </source>
</evidence>
<dbReference type="SUPFAM" id="SSF56601">
    <property type="entry name" value="beta-lactamase/transpeptidase-like"/>
    <property type="match status" value="1"/>
</dbReference>
<organism evidence="4 5">
    <name type="scientific">Xanthomonas citri pv. citri</name>
    <dbReference type="NCBI Taxonomy" id="611301"/>
    <lineage>
        <taxon>Bacteria</taxon>
        <taxon>Pseudomonadati</taxon>
        <taxon>Pseudomonadota</taxon>
        <taxon>Gammaproteobacteria</taxon>
        <taxon>Lysobacterales</taxon>
        <taxon>Lysobacteraceae</taxon>
        <taxon>Xanthomonas</taxon>
    </lineage>
</organism>
<comment type="subcellular location">
    <subcellularLocation>
        <location evidence="1">Membrane</location>
    </subcellularLocation>
</comment>
<keyword evidence="2" id="KW-0472">Membrane</keyword>
<dbReference type="GO" id="GO:0016740">
    <property type="term" value="F:transferase activity"/>
    <property type="evidence" value="ECO:0007669"/>
    <property type="project" value="UniProtKB-KW"/>
</dbReference>